<dbReference type="InterPro" id="IPR000408">
    <property type="entry name" value="Reg_chr_condens"/>
</dbReference>
<dbReference type="InterPro" id="IPR051210">
    <property type="entry name" value="Ub_ligase/GEF_domain"/>
</dbReference>
<keyword evidence="1" id="KW-0677">Repeat</keyword>
<dbReference type="PANTHER" id="PTHR22870">
    <property type="entry name" value="REGULATOR OF CHROMOSOME CONDENSATION"/>
    <property type="match status" value="1"/>
</dbReference>
<dbReference type="PROSITE" id="PS50012">
    <property type="entry name" value="RCC1_3"/>
    <property type="match status" value="4"/>
</dbReference>
<dbReference type="Gene3D" id="2.130.10.30">
    <property type="entry name" value="Regulator of chromosome condensation 1/beta-lactamase-inhibitor protein II"/>
    <property type="match status" value="2"/>
</dbReference>
<keyword evidence="4" id="KW-1185">Reference proteome</keyword>
<dbReference type="EMBL" id="JBBCAQ010000003">
    <property type="protein sequence ID" value="KAK7604750.1"/>
    <property type="molecule type" value="Genomic_DNA"/>
</dbReference>
<organism evidence="3 4">
    <name type="scientific">Parthenolecanium corni</name>
    <dbReference type="NCBI Taxonomy" id="536013"/>
    <lineage>
        <taxon>Eukaryota</taxon>
        <taxon>Metazoa</taxon>
        <taxon>Ecdysozoa</taxon>
        <taxon>Arthropoda</taxon>
        <taxon>Hexapoda</taxon>
        <taxon>Insecta</taxon>
        <taxon>Pterygota</taxon>
        <taxon>Neoptera</taxon>
        <taxon>Paraneoptera</taxon>
        <taxon>Hemiptera</taxon>
        <taxon>Sternorrhyncha</taxon>
        <taxon>Coccoidea</taxon>
        <taxon>Coccidae</taxon>
        <taxon>Parthenolecanium</taxon>
    </lineage>
</organism>
<sequence>MVNDGMQHPDLMQILPFFGYSGREVLVITADDKVYGVGMNSSGCLGLGDTNFHERPGEILSLSNKRVKGFACGGSVFLPSSRIFVLAYLHSGEIYQWGSVPHESSFILRPQQIGIDLEIKVKTVACGRSHCMILSEDGKVFTWGDNGRGQLGHSENQTLDDYSHAYGTNQPNRVKGIIEEKTVIDISCGGLFSVVLLDNGKVVTWGNNVCGELGFGGEGDYETSSYSSTVLPTEVSLLNDAIIGKIACGRSHVLALSKTGILYVWGDNYQCQLGQPTNHRRCGNPAELKTHLRFIDIGACFASDISVAQSEDKKVYMWGNVSPGKIISEPTDSNCSSVNHVFSLLTYPSIMIKPMKLRAQEPKPSAVLNSSINEFKNVLNEGI</sequence>
<dbReference type="SUPFAM" id="SSF50985">
    <property type="entry name" value="RCC1/BLIP-II"/>
    <property type="match status" value="1"/>
</dbReference>
<name>A0AAN9TXF9_9HEMI</name>
<evidence type="ECO:0000256" key="2">
    <source>
        <dbReference type="PROSITE-ProRule" id="PRU00235"/>
    </source>
</evidence>
<dbReference type="GO" id="GO:0005737">
    <property type="term" value="C:cytoplasm"/>
    <property type="evidence" value="ECO:0007669"/>
    <property type="project" value="TreeGrafter"/>
</dbReference>
<dbReference type="AlphaFoldDB" id="A0AAN9TXF9"/>
<feature type="repeat" description="RCC1" evidence="2">
    <location>
        <begin position="92"/>
        <end position="137"/>
    </location>
</feature>
<evidence type="ECO:0000313" key="4">
    <source>
        <dbReference type="Proteomes" id="UP001367676"/>
    </source>
</evidence>
<feature type="repeat" description="RCC1" evidence="2">
    <location>
        <begin position="138"/>
        <end position="199"/>
    </location>
</feature>
<dbReference type="InterPro" id="IPR009091">
    <property type="entry name" value="RCC1/BLIP-II"/>
</dbReference>
<protein>
    <submittedName>
        <fullName evidence="3">Uncharacterized protein</fullName>
    </submittedName>
</protein>
<comment type="caution">
    <text evidence="3">The sequence shown here is derived from an EMBL/GenBank/DDBJ whole genome shotgun (WGS) entry which is preliminary data.</text>
</comment>
<feature type="repeat" description="RCC1" evidence="2">
    <location>
        <begin position="32"/>
        <end position="83"/>
    </location>
</feature>
<proteinExistence type="predicted"/>
<dbReference type="PANTHER" id="PTHR22870:SF335">
    <property type="entry name" value="RCC1 AND BTB DOMAIN CONTAINING PROTEIN 2"/>
    <property type="match status" value="1"/>
</dbReference>
<reference evidence="3 4" key="1">
    <citation type="submission" date="2024-03" db="EMBL/GenBank/DDBJ databases">
        <title>Adaptation during the transition from Ophiocordyceps entomopathogen to insect associate is accompanied by gene loss and intensified selection.</title>
        <authorList>
            <person name="Ward C.M."/>
            <person name="Onetto C.A."/>
            <person name="Borneman A.R."/>
        </authorList>
    </citation>
    <scope>NUCLEOTIDE SEQUENCE [LARGE SCALE GENOMIC DNA]</scope>
    <source>
        <strain evidence="3">AWRI1</strain>
        <tissue evidence="3">Single Adult Female</tissue>
    </source>
</reference>
<dbReference type="Pfam" id="PF00415">
    <property type="entry name" value="RCC1"/>
    <property type="match status" value="1"/>
</dbReference>
<dbReference type="Pfam" id="PF13540">
    <property type="entry name" value="RCC1_2"/>
    <property type="match status" value="3"/>
</dbReference>
<dbReference type="Proteomes" id="UP001367676">
    <property type="component" value="Unassembled WGS sequence"/>
</dbReference>
<feature type="repeat" description="RCC1" evidence="2">
    <location>
        <begin position="200"/>
        <end position="259"/>
    </location>
</feature>
<gene>
    <name evidence="3" type="ORF">V9T40_005936</name>
</gene>
<evidence type="ECO:0000256" key="1">
    <source>
        <dbReference type="ARBA" id="ARBA00022737"/>
    </source>
</evidence>
<accession>A0AAN9TXF9</accession>
<evidence type="ECO:0000313" key="3">
    <source>
        <dbReference type="EMBL" id="KAK7604750.1"/>
    </source>
</evidence>
<dbReference type="PRINTS" id="PR00633">
    <property type="entry name" value="RCCNDNSATION"/>
</dbReference>